<evidence type="ECO:0000256" key="1">
    <source>
        <dbReference type="SAM" id="MobiDB-lite"/>
    </source>
</evidence>
<feature type="compositionally biased region" description="Pro residues" evidence="1">
    <location>
        <begin position="892"/>
        <end position="903"/>
    </location>
</feature>
<organism evidence="2 3">
    <name type="scientific">Frankliniella fusca</name>
    <dbReference type="NCBI Taxonomy" id="407009"/>
    <lineage>
        <taxon>Eukaryota</taxon>
        <taxon>Metazoa</taxon>
        <taxon>Ecdysozoa</taxon>
        <taxon>Arthropoda</taxon>
        <taxon>Hexapoda</taxon>
        <taxon>Insecta</taxon>
        <taxon>Pterygota</taxon>
        <taxon>Neoptera</taxon>
        <taxon>Paraneoptera</taxon>
        <taxon>Thysanoptera</taxon>
        <taxon>Terebrantia</taxon>
        <taxon>Thripoidea</taxon>
        <taxon>Thripidae</taxon>
        <taxon>Frankliniella</taxon>
    </lineage>
</organism>
<feature type="compositionally biased region" description="Low complexity" evidence="1">
    <location>
        <begin position="308"/>
        <end position="337"/>
    </location>
</feature>
<feature type="region of interest" description="Disordered" evidence="1">
    <location>
        <begin position="115"/>
        <end position="199"/>
    </location>
</feature>
<feature type="region of interest" description="Disordered" evidence="1">
    <location>
        <begin position="501"/>
        <end position="552"/>
    </location>
</feature>
<feature type="region of interest" description="Disordered" evidence="1">
    <location>
        <begin position="704"/>
        <end position="748"/>
    </location>
</feature>
<comment type="caution">
    <text evidence="2">The sequence shown here is derived from an EMBL/GenBank/DDBJ whole genome shotgun (WGS) entry which is preliminary data.</text>
</comment>
<accession>A0AAE1LPU0</accession>
<dbReference type="AlphaFoldDB" id="A0AAE1LPU0"/>
<dbReference type="PANTHER" id="PTHR31535">
    <property type="match status" value="1"/>
</dbReference>
<feature type="non-terminal residue" evidence="2">
    <location>
        <position position="1022"/>
    </location>
</feature>
<feature type="compositionally biased region" description="Basic and acidic residues" evidence="1">
    <location>
        <begin position="610"/>
        <end position="621"/>
    </location>
</feature>
<evidence type="ECO:0000313" key="3">
    <source>
        <dbReference type="Proteomes" id="UP001219518"/>
    </source>
</evidence>
<feature type="compositionally biased region" description="Gly residues" evidence="1">
    <location>
        <begin position="528"/>
        <end position="552"/>
    </location>
</feature>
<dbReference type="EMBL" id="JAHWGI010001319">
    <property type="protein sequence ID" value="KAK3928161.1"/>
    <property type="molecule type" value="Genomic_DNA"/>
</dbReference>
<feature type="region of interest" description="Disordered" evidence="1">
    <location>
        <begin position="284"/>
        <end position="346"/>
    </location>
</feature>
<evidence type="ECO:0000313" key="2">
    <source>
        <dbReference type="EMBL" id="KAK3928161.1"/>
    </source>
</evidence>
<reference evidence="2" key="2">
    <citation type="journal article" date="2023" name="BMC Genomics">
        <title>Pest status, molecular evolution, and epigenetic factors derived from the genome assembly of Frankliniella fusca, a thysanopteran phytovirus vector.</title>
        <authorList>
            <person name="Catto M.A."/>
            <person name="Labadie P.E."/>
            <person name="Jacobson A.L."/>
            <person name="Kennedy G.G."/>
            <person name="Srinivasan R."/>
            <person name="Hunt B.G."/>
        </authorList>
    </citation>
    <scope>NUCLEOTIDE SEQUENCE</scope>
    <source>
        <strain evidence="2">PL_HMW_Pooled</strain>
    </source>
</reference>
<proteinExistence type="predicted"/>
<reference evidence="2" key="1">
    <citation type="submission" date="2021-07" db="EMBL/GenBank/DDBJ databases">
        <authorList>
            <person name="Catto M.A."/>
            <person name="Jacobson A."/>
            <person name="Kennedy G."/>
            <person name="Labadie P."/>
            <person name="Hunt B.G."/>
            <person name="Srinivasan R."/>
        </authorList>
    </citation>
    <scope>NUCLEOTIDE SEQUENCE</scope>
    <source>
        <strain evidence="2">PL_HMW_Pooled</strain>
        <tissue evidence="2">Head</tissue>
    </source>
</reference>
<sequence>RQIRSHLSSAFTLPHWNGGVPAAAGSGTEDLVEDGCPLGNEPVESPAAMASRHVLLKVAPLAMQTSATPGAGPGPWPLAPPGYLSEVHAQFVWPSPPPPPRPPPLRRPTTLRLGLRVAGGGGGGGGGAGQDSWGPPLELQTESHSQFVPPPAASGPFRPPLARRGTALRHDLGPGPPPPLQHDSETHAAFAQPSDSAPRRAELVRRPDNLLAGALGLGGDVLGPGGQGLGQHAVAQSMPTEHSESFVPLDLSHLPHSSKRLAKRATNLKLEGELQVVPEYKERFQGHPPLRPPHPIRPRDHHILNGGPAMPAAEAAAEAPAPNPASSSQSESQSQYPGHYDARPRPLAKRHSTNLRMEGELSAVPEYRDAFVEVRNAQRPSLIRPRPNLLPAKGEMILETEKSASYIDFHRQGGVGTYRAAGVGGGGALHRPPLVRHPTNMRIEHGQPMNGDPEYRAAFKEYDNVRAVIRRPEPHVTLGGTMSGGGVAGGELAAVPASAPAPAVMAGETTPAEASAPQPPPPGKTEAAGGGGDGGDGGGGSGGGGAGGGGGGAGGGGGGFGARVPDNPYSEYKDWYLDFPRNRPLTQKPEREYAFRFEQCLPHATAAAADGREPDFRHDMNRSPYTPRRTLHRSPLDEPPPPLPRSRTVPRRLGGGGGGGMDLLQLPDAADGFGRHSGGASPLEDLDYQRAFIVHPRDEYKLERDALHPRGPGRRRQRRVTYLDDEGIQDGFQDTTSATEDTEDDGLQPMSFHILDARIHEARDGLTRISLDEEGCAEDRCGSDESYGLHVSPSPSLSPHPHSYSPVLRAPPVLDADKDDGGAEAQQHGGEDAGAQYLPVPVYLAAPMPAPYYCTGASPPHHLYFGGFCPNWSPTHQVYSPGPCCPSLAPGTPTPTPPPPAPAGPAAQPQQPAYCPSILPLIHPYVAGCCPPPAAIIQPPAPAAAPAAAPATAPAATEVATTAAAATAAAPAAPAVAATNSPVTVTTATPAASPGFPLIQVSLNFAKSIWSSIKLAPLVRIN</sequence>
<feature type="compositionally biased region" description="Low complexity" evidence="1">
    <location>
        <begin position="789"/>
        <end position="808"/>
    </location>
</feature>
<feature type="region of interest" description="Disordered" evidence="1">
    <location>
        <begin position="780"/>
        <end position="834"/>
    </location>
</feature>
<dbReference type="Proteomes" id="UP001219518">
    <property type="component" value="Unassembled WGS sequence"/>
</dbReference>
<protein>
    <submittedName>
        <fullName evidence="2">Triple functional domain protein</fullName>
    </submittedName>
</protein>
<feature type="compositionally biased region" description="Pro residues" evidence="1">
    <location>
        <begin position="148"/>
        <end position="159"/>
    </location>
</feature>
<keyword evidence="3" id="KW-1185">Reference proteome</keyword>
<dbReference type="PANTHER" id="PTHR31535:SF3">
    <property type="entry name" value="REGULATORY PROTEIN ZESTE"/>
    <property type="match status" value="1"/>
</dbReference>
<feature type="compositionally biased region" description="Gly residues" evidence="1">
    <location>
        <begin position="117"/>
        <end position="129"/>
    </location>
</feature>
<feature type="region of interest" description="Disordered" evidence="1">
    <location>
        <begin position="607"/>
        <end position="656"/>
    </location>
</feature>
<feature type="region of interest" description="Disordered" evidence="1">
    <location>
        <begin position="890"/>
        <end position="909"/>
    </location>
</feature>
<gene>
    <name evidence="2" type="ORF">KUF71_016510</name>
</gene>
<feature type="compositionally biased region" description="Low complexity" evidence="1">
    <location>
        <begin position="501"/>
        <end position="516"/>
    </location>
</feature>
<name>A0AAE1LPU0_9NEOP</name>